<name>A0A4Q7AS88_9GAMM</name>
<reference evidence="1 2" key="1">
    <citation type="submission" date="2019-02" db="EMBL/GenBank/DDBJ databases">
        <title>The Batch Genome Submission of Acinetobacter spp. strains.</title>
        <authorList>
            <person name="Qin J."/>
            <person name="Hu Y."/>
            <person name="Ye H."/>
            <person name="Wei L."/>
            <person name="Feng Y."/>
            <person name="Zong Z."/>
        </authorList>
    </citation>
    <scope>NUCLEOTIDE SEQUENCE [LARGE SCALE GENOMIC DNA]</scope>
    <source>
        <strain evidence="1 2">WCHAW060049</strain>
    </source>
</reference>
<dbReference type="EMBL" id="SGSQ01000002">
    <property type="protein sequence ID" value="RZG49005.1"/>
    <property type="molecule type" value="Genomic_DNA"/>
</dbReference>
<keyword evidence="2" id="KW-1185">Reference proteome</keyword>
<sequence length="173" mass="20047">MKNQARIAYCFFISISLILSSCTETTTKQISGNWEIKASELSQANPQYIKTDLAQLNPIIKSVDTKTNELANQLIITATDPEKFEQVLIEFDKLQKDMQQKMMQLNLKSSEVQNIRRQMIESVFLSERLSKLTQKSNFDITAPDEGYKKRFKQLQNMREMARAELDALNKQYP</sequence>
<evidence type="ECO:0008006" key="3">
    <source>
        <dbReference type="Google" id="ProtNLM"/>
    </source>
</evidence>
<dbReference type="AlphaFoldDB" id="A0A4Q7AS88"/>
<comment type="caution">
    <text evidence="1">The sequence shown here is derived from an EMBL/GenBank/DDBJ whole genome shotgun (WGS) entry which is preliminary data.</text>
</comment>
<evidence type="ECO:0000313" key="1">
    <source>
        <dbReference type="EMBL" id="RZG49005.1"/>
    </source>
</evidence>
<proteinExistence type="predicted"/>
<dbReference type="RefSeq" id="WP_130167988.1">
    <property type="nucleotide sequence ID" value="NZ_SGSQ01000002.1"/>
</dbReference>
<dbReference type="PROSITE" id="PS51257">
    <property type="entry name" value="PROKAR_LIPOPROTEIN"/>
    <property type="match status" value="1"/>
</dbReference>
<gene>
    <name evidence="1" type="ORF">EXU28_01325</name>
</gene>
<organism evidence="1 2">
    <name type="scientific">Acinetobacter wuhouensis</name>
    <dbReference type="NCBI Taxonomy" id="1879050"/>
    <lineage>
        <taxon>Bacteria</taxon>
        <taxon>Pseudomonadati</taxon>
        <taxon>Pseudomonadota</taxon>
        <taxon>Gammaproteobacteria</taxon>
        <taxon>Moraxellales</taxon>
        <taxon>Moraxellaceae</taxon>
        <taxon>Acinetobacter</taxon>
    </lineage>
</organism>
<dbReference type="Proteomes" id="UP000293863">
    <property type="component" value="Unassembled WGS sequence"/>
</dbReference>
<accession>A0A4Q7AS88</accession>
<evidence type="ECO:0000313" key="2">
    <source>
        <dbReference type="Proteomes" id="UP000293863"/>
    </source>
</evidence>
<protein>
    <recommendedName>
        <fullName evidence="3">Lipoprotein</fullName>
    </recommendedName>
</protein>